<gene>
    <name evidence="1" type="ORF">BN77_1021</name>
</gene>
<dbReference type="AlphaFoldDB" id="K0PNF1"/>
<evidence type="ECO:0000313" key="1">
    <source>
        <dbReference type="EMBL" id="CCM78046.1"/>
    </source>
</evidence>
<accession>K0PNF1</accession>
<comment type="caution">
    <text evidence="1">The sequence shown here is derived from an EMBL/GenBank/DDBJ whole genome shotgun (WGS) entry which is preliminary data.</text>
</comment>
<reference evidence="1 2" key="1">
    <citation type="journal article" date="2013" name="Genome Announc.">
        <title>Draft Genome Sequence of Rhizobium mesoamericanum STM3625, a Nitrogen-Fixing Symbiont of Mimosa pudica Isolated in French Guiana (South America).</title>
        <authorList>
            <person name="Moulin L."/>
            <person name="Mornico D."/>
            <person name="Melkonian R."/>
            <person name="Klonowska A."/>
        </authorList>
    </citation>
    <scope>NUCLEOTIDE SEQUENCE [LARGE SCALE GENOMIC DNA]</scope>
    <source>
        <strain evidence="1 2">STM3625</strain>
    </source>
</reference>
<sequence length="25" mass="2693">MPRLMTGNVDIDEYIEGAGARIAAE</sequence>
<protein>
    <submittedName>
        <fullName evidence="1">Uncharacterized protein</fullName>
    </submittedName>
</protein>
<dbReference type="Proteomes" id="UP000009319">
    <property type="component" value="Unassembled WGS sequence"/>
</dbReference>
<evidence type="ECO:0000313" key="2">
    <source>
        <dbReference type="Proteomes" id="UP000009319"/>
    </source>
</evidence>
<organism evidence="1 2">
    <name type="scientific">Rhizobium mesoamericanum STM3625</name>
    <dbReference type="NCBI Taxonomy" id="1211777"/>
    <lineage>
        <taxon>Bacteria</taxon>
        <taxon>Pseudomonadati</taxon>
        <taxon>Pseudomonadota</taxon>
        <taxon>Alphaproteobacteria</taxon>
        <taxon>Hyphomicrobiales</taxon>
        <taxon>Rhizobiaceae</taxon>
        <taxon>Rhizobium/Agrobacterium group</taxon>
        <taxon>Rhizobium</taxon>
    </lineage>
</organism>
<keyword evidence="2" id="KW-1185">Reference proteome</keyword>
<dbReference type="HOGENOM" id="CLU_3419148_0_0_5"/>
<name>K0PNF1_9HYPH</name>
<dbReference type="EMBL" id="CANI01000034">
    <property type="protein sequence ID" value="CCM78046.1"/>
    <property type="molecule type" value="Genomic_DNA"/>
</dbReference>
<proteinExistence type="predicted"/>